<keyword evidence="1" id="KW-0472">Membrane</keyword>
<sequence>MQMMSFEWKASQSIRSGNQPSFRAFFLYPADMLNWRKREGKMSNIIFWMALVILPILAGTAFAYLRHMHHGDDF</sequence>
<keyword evidence="3" id="KW-1185">Reference proteome</keyword>
<protein>
    <submittedName>
        <fullName evidence="2">Uncharacterized protein</fullName>
    </submittedName>
</protein>
<dbReference type="Proteomes" id="UP000327108">
    <property type="component" value="Unassembled WGS sequence"/>
</dbReference>
<organism evidence="2 3">
    <name type="scientific">Ochrobactrum quorumnocens</name>
    <dbReference type="NCBI Taxonomy" id="271865"/>
    <lineage>
        <taxon>Bacteria</taxon>
        <taxon>Pseudomonadati</taxon>
        <taxon>Pseudomonadota</taxon>
        <taxon>Alphaproteobacteria</taxon>
        <taxon>Hyphomicrobiales</taxon>
        <taxon>Brucellaceae</taxon>
        <taxon>Brucella/Ochrobactrum group</taxon>
        <taxon>Ochrobactrum</taxon>
    </lineage>
</organism>
<proteinExistence type="predicted"/>
<feature type="transmembrane region" description="Helical" evidence="1">
    <location>
        <begin position="45"/>
        <end position="65"/>
    </location>
</feature>
<dbReference type="EMBL" id="VYXQ01000004">
    <property type="protein sequence ID" value="KAA9369759.1"/>
    <property type="molecule type" value="Genomic_DNA"/>
</dbReference>
<keyword evidence="1" id="KW-1133">Transmembrane helix</keyword>
<name>A0A5N1K2H1_9HYPH</name>
<dbReference type="AlphaFoldDB" id="A0A5N1K2H1"/>
<evidence type="ECO:0000313" key="3">
    <source>
        <dbReference type="Proteomes" id="UP000327108"/>
    </source>
</evidence>
<gene>
    <name evidence="2" type="ORF">F3W84_06420</name>
</gene>
<evidence type="ECO:0000256" key="1">
    <source>
        <dbReference type="SAM" id="Phobius"/>
    </source>
</evidence>
<keyword evidence="1" id="KW-0812">Transmembrane</keyword>
<reference evidence="2 3" key="1">
    <citation type="submission" date="2019-09" db="EMBL/GenBank/DDBJ databases">
        <title>Biological control of the noxious weed angled onion (Allium triquetrum) thwarted by endophytic bacteria in Victoria, Australia.</title>
        <authorList>
            <person name="Tehranchian P."/>
            <person name="Adair R.J."/>
            <person name="Van T.H."/>
            <person name="Morrison P.D."/>
            <person name="Williams H."/>
            <person name="Lawrie A.C."/>
        </authorList>
    </citation>
    <scope>NUCLEOTIDE SEQUENCE [LARGE SCALE GENOMIC DNA]</scope>
    <source>
        <strain evidence="2 3">RPTAtOch1</strain>
    </source>
</reference>
<evidence type="ECO:0000313" key="2">
    <source>
        <dbReference type="EMBL" id="KAA9369759.1"/>
    </source>
</evidence>
<accession>A0A5N1K2H1</accession>
<comment type="caution">
    <text evidence="2">The sequence shown here is derived from an EMBL/GenBank/DDBJ whole genome shotgun (WGS) entry which is preliminary data.</text>
</comment>